<dbReference type="Gene3D" id="3.40.50.620">
    <property type="entry name" value="HUPs"/>
    <property type="match status" value="1"/>
</dbReference>
<name>K3WQ30_GLOUD</name>
<dbReference type="Pfam" id="PF01171">
    <property type="entry name" value="ATP_bind_3"/>
    <property type="match status" value="1"/>
</dbReference>
<dbReference type="InParanoid" id="K3WQ30"/>
<evidence type="ECO:0000256" key="8">
    <source>
        <dbReference type="SAM" id="SignalP"/>
    </source>
</evidence>
<reference evidence="11" key="2">
    <citation type="submission" date="2010-04" db="EMBL/GenBank/DDBJ databases">
        <authorList>
            <person name="Buell R."/>
            <person name="Hamilton J."/>
            <person name="Hostetler J."/>
        </authorList>
    </citation>
    <scope>NUCLEOTIDE SEQUENCE [LARGE SCALE GENOMIC DNA]</scope>
    <source>
        <strain evidence="11">DAOM:BR144</strain>
    </source>
</reference>
<protein>
    <recommendedName>
        <fullName evidence="1">tRNA(Ile)-lysidine synthetase</fullName>
        <ecNumber evidence="1">6.3.4.19</ecNumber>
    </recommendedName>
</protein>
<dbReference type="PANTHER" id="PTHR43033:SF1">
    <property type="entry name" value="TRNA(ILE)-LYSIDINE SYNTHASE-RELATED"/>
    <property type="match status" value="1"/>
</dbReference>
<evidence type="ECO:0000256" key="1">
    <source>
        <dbReference type="ARBA" id="ARBA00013267"/>
    </source>
</evidence>
<keyword evidence="2" id="KW-0436">Ligase</keyword>
<dbReference type="eggNOG" id="ENOG502QQNE">
    <property type="taxonomic scope" value="Eukaryota"/>
</dbReference>
<keyword evidence="11" id="KW-1185">Reference proteome</keyword>
<feature type="chain" id="PRO_5003867916" description="tRNA(Ile)-lysidine synthetase" evidence="8">
    <location>
        <begin position="29"/>
        <end position="449"/>
    </location>
</feature>
<dbReference type="EMBL" id="GL376560">
    <property type="status" value="NOT_ANNOTATED_CDS"/>
    <property type="molecule type" value="Genomic_DNA"/>
</dbReference>
<keyword evidence="4" id="KW-0547">Nucleotide-binding</keyword>
<keyword evidence="5" id="KW-0067">ATP-binding</keyword>
<keyword evidence="7" id="KW-0175">Coiled coil</keyword>
<evidence type="ECO:0000256" key="7">
    <source>
        <dbReference type="SAM" id="Coils"/>
    </source>
</evidence>
<dbReference type="Proteomes" id="UP000019132">
    <property type="component" value="Unassembled WGS sequence"/>
</dbReference>
<sequence>MLVRNVPPLGARCRRLLLLLRSWSSAATYSSSTPAGAKVTPSQLPHVTAPLFAGLLKKVGLSQRKVHALYANEGDHSGPYETFPIAVAFSGGADSMALTLLLRQYLQQQRIRTPLLAITVDHRLRVESTEEAEGIGRIVTDKWGVEHVIAQCEWAQEEEDDGVNVSLQSSPSSFMHRVPVKPRGSKLQEEARRYRYALLQQVCREKNVKYLFVAHNLGDQLETMLFRLGRASGINGLAGIAKVSTLGSDVAVGDENNGGDEDQDSAESEVKLVRPLLSITKPQLKATCRRFQQEWVEDPSNEKLLFDRIRIRKELERLEAERGPKVLELFSKFQQHAAKAKNEFARAERRILRKYVVKGETDHVILQMAFLDDDLMFEELSVRVVSKIIQAIGNKDTPPRLASVLRLVAELKRLESGKTLTLSGCRITKKFKGKHVHFEPERKRQLCAQ</sequence>
<dbReference type="InterPro" id="IPR011063">
    <property type="entry name" value="TilS/TtcA_N"/>
</dbReference>
<dbReference type="SUPFAM" id="SSF52402">
    <property type="entry name" value="Adenine nucleotide alpha hydrolases-like"/>
    <property type="match status" value="1"/>
</dbReference>
<reference evidence="11" key="1">
    <citation type="journal article" date="2010" name="Genome Biol.">
        <title>Genome sequence of the necrotrophic plant pathogen Pythium ultimum reveals original pathogenicity mechanisms and effector repertoire.</title>
        <authorList>
            <person name="Levesque C.A."/>
            <person name="Brouwer H."/>
            <person name="Cano L."/>
            <person name="Hamilton J.P."/>
            <person name="Holt C."/>
            <person name="Huitema E."/>
            <person name="Raffaele S."/>
            <person name="Robideau G.P."/>
            <person name="Thines M."/>
            <person name="Win J."/>
            <person name="Zerillo M.M."/>
            <person name="Beakes G.W."/>
            <person name="Boore J.L."/>
            <person name="Busam D."/>
            <person name="Dumas B."/>
            <person name="Ferriera S."/>
            <person name="Fuerstenberg S.I."/>
            <person name="Gachon C.M."/>
            <person name="Gaulin E."/>
            <person name="Govers F."/>
            <person name="Grenville-Briggs L."/>
            <person name="Horner N."/>
            <person name="Hostetler J."/>
            <person name="Jiang R.H."/>
            <person name="Johnson J."/>
            <person name="Krajaejun T."/>
            <person name="Lin H."/>
            <person name="Meijer H.J."/>
            <person name="Moore B."/>
            <person name="Morris P."/>
            <person name="Phuntmart V."/>
            <person name="Puiu D."/>
            <person name="Shetty J."/>
            <person name="Stajich J.E."/>
            <person name="Tripathy S."/>
            <person name="Wawra S."/>
            <person name="van West P."/>
            <person name="Whitty B.R."/>
            <person name="Coutinho P.M."/>
            <person name="Henrissat B."/>
            <person name="Martin F."/>
            <person name="Thomas P.D."/>
            <person name="Tyler B.M."/>
            <person name="De Vries R.P."/>
            <person name="Kamoun S."/>
            <person name="Yandell M."/>
            <person name="Tisserat N."/>
            <person name="Buell C.R."/>
        </authorList>
    </citation>
    <scope>NUCLEOTIDE SEQUENCE</scope>
    <source>
        <strain evidence="11">DAOM:BR144</strain>
    </source>
</reference>
<dbReference type="GO" id="GO:0032267">
    <property type="term" value="F:tRNA(Ile)-lysidine synthase activity"/>
    <property type="evidence" value="ECO:0007669"/>
    <property type="project" value="UniProtKB-EC"/>
</dbReference>
<dbReference type="OMA" id="DEFPIAV"/>
<keyword evidence="8" id="KW-0732">Signal</keyword>
<dbReference type="HOGENOM" id="CLU_018869_3_1_1"/>
<accession>K3WQ30</accession>
<feature type="signal peptide" evidence="8">
    <location>
        <begin position="1"/>
        <end position="28"/>
    </location>
</feature>
<evidence type="ECO:0000256" key="2">
    <source>
        <dbReference type="ARBA" id="ARBA00022598"/>
    </source>
</evidence>
<evidence type="ECO:0000256" key="3">
    <source>
        <dbReference type="ARBA" id="ARBA00022694"/>
    </source>
</evidence>
<dbReference type="AlphaFoldDB" id="K3WQ30"/>
<dbReference type="GO" id="GO:0005524">
    <property type="term" value="F:ATP binding"/>
    <property type="evidence" value="ECO:0007669"/>
    <property type="project" value="UniProtKB-KW"/>
</dbReference>
<dbReference type="InterPro" id="IPR014729">
    <property type="entry name" value="Rossmann-like_a/b/a_fold"/>
</dbReference>
<dbReference type="InterPro" id="IPR012795">
    <property type="entry name" value="tRNA_Ile_lys_synt_N"/>
</dbReference>
<evidence type="ECO:0000313" key="11">
    <source>
        <dbReference type="Proteomes" id="UP000019132"/>
    </source>
</evidence>
<evidence type="ECO:0000256" key="5">
    <source>
        <dbReference type="ARBA" id="ARBA00022840"/>
    </source>
</evidence>
<evidence type="ECO:0000256" key="4">
    <source>
        <dbReference type="ARBA" id="ARBA00022741"/>
    </source>
</evidence>
<reference evidence="10" key="3">
    <citation type="submission" date="2015-02" db="UniProtKB">
        <authorList>
            <consortium name="EnsemblProtists"/>
        </authorList>
    </citation>
    <scope>IDENTIFICATION</scope>
    <source>
        <strain evidence="10">DAOM BR144</strain>
    </source>
</reference>
<evidence type="ECO:0000256" key="6">
    <source>
        <dbReference type="ARBA" id="ARBA00048539"/>
    </source>
</evidence>
<dbReference type="HAMAP" id="MF_01161">
    <property type="entry name" value="tRNA_Ile_lys_synt"/>
    <property type="match status" value="1"/>
</dbReference>
<organism evidence="10 11">
    <name type="scientific">Globisporangium ultimum (strain ATCC 200006 / CBS 805.95 / DAOM BR144)</name>
    <name type="common">Pythium ultimum</name>
    <dbReference type="NCBI Taxonomy" id="431595"/>
    <lineage>
        <taxon>Eukaryota</taxon>
        <taxon>Sar</taxon>
        <taxon>Stramenopiles</taxon>
        <taxon>Oomycota</taxon>
        <taxon>Peronosporomycetes</taxon>
        <taxon>Pythiales</taxon>
        <taxon>Pythiaceae</taxon>
        <taxon>Globisporangium</taxon>
    </lineage>
</organism>
<dbReference type="NCBIfam" id="TIGR02432">
    <property type="entry name" value="lysidine_TilS_N"/>
    <property type="match status" value="1"/>
</dbReference>
<keyword evidence="3" id="KW-0819">tRNA processing</keyword>
<dbReference type="VEuPathDB" id="FungiDB:PYU1_G007057"/>
<dbReference type="STRING" id="431595.K3WQ30"/>
<dbReference type="InterPro" id="IPR012094">
    <property type="entry name" value="tRNA_Ile_lys_synt"/>
</dbReference>
<proteinExistence type="inferred from homology"/>
<evidence type="ECO:0000313" key="10">
    <source>
        <dbReference type="EnsemblProtists" id="PYU1_T007072"/>
    </source>
</evidence>
<evidence type="ECO:0000259" key="9">
    <source>
        <dbReference type="Pfam" id="PF01171"/>
    </source>
</evidence>
<dbReference type="CDD" id="cd01992">
    <property type="entry name" value="TilS_N"/>
    <property type="match status" value="1"/>
</dbReference>
<dbReference type="PANTHER" id="PTHR43033">
    <property type="entry name" value="TRNA(ILE)-LYSIDINE SYNTHASE-RELATED"/>
    <property type="match status" value="1"/>
</dbReference>
<comment type="catalytic activity">
    <reaction evidence="6">
        <text>cytidine(34) in tRNA(Ile2) + L-lysine + ATP = lysidine(34) in tRNA(Ile2) + AMP + diphosphate + H(+)</text>
        <dbReference type="Rhea" id="RHEA:43744"/>
        <dbReference type="Rhea" id="RHEA-COMP:10625"/>
        <dbReference type="Rhea" id="RHEA-COMP:10670"/>
        <dbReference type="ChEBI" id="CHEBI:15378"/>
        <dbReference type="ChEBI" id="CHEBI:30616"/>
        <dbReference type="ChEBI" id="CHEBI:32551"/>
        <dbReference type="ChEBI" id="CHEBI:33019"/>
        <dbReference type="ChEBI" id="CHEBI:82748"/>
        <dbReference type="ChEBI" id="CHEBI:83665"/>
        <dbReference type="ChEBI" id="CHEBI:456215"/>
        <dbReference type="EC" id="6.3.4.19"/>
    </reaction>
</comment>
<dbReference type="GO" id="GO:0008033">
    <property type="term" value="P:tRNA processing"/>
    <property type="evidence" value="ECO:0007669"/>
    <property type="project" value="UniProtKB-KW"/>
</dbReference>
<feature type="coiled-coil region" evidence="7">
    <location>
        <begin position="301"/>
        <end position="350"/>
    </location>
</feature>
<dbReference type="EnsemblProtists" id="PYU1_T007072">
    <property type="protein sequence ID" value="PYU1_T007072"/>
    <property type="gene ID" value="PYU1_G007057"/>
</dbReference>
<feature type="domain" description="tRNA(Ile)-lysidine/2-thiocytidine synthase N-terminal" evidence="9">
    <location>
        <begin position="85"/>
        <end position="314"/>
    </location>
</feature>
<dbReference type="EC" id="6.3.4.19" evidence="1"/>